<proteinExistence type="inferred from homology"/>
<protein>
    <recommendedName>
        <fullName evidence="4">Large ribosomal subunit protein uL4m</fullName>
    </recommendedName>
</protein>
<dbReference type="GO" id="GO:0006412">
    <property type="term" value="P:translation"/>
    <property type="evidence" value="ECO:0007669"/>
    <property type="project" value="InterPro"/>
</dbReference>
<name>A0A1Y1ISM7_KLENI</name>
<reference evidence="6 7" key="1">
    <citation type="journal article" date="2014" name="Nat. Commun.">
        <title>Klebsormidium flaccidum genome reveals primary factors for plant terrestrial adaptation.</title>
        <authorList>
            <person name="Hori K."/>
            <person name="Maruyama F."/>
            <person name="Fujisawa T."/>
            <person name="Togashi T."/>
            <person name="Yamamoto N."/>
            <person name="Seo M."/>
            <person name="Sato S."/>
            <person name="Yamada T."/>
            <person name="Mori H."/>
            <person name="Tajima N."/>
            <person name="Moriyama T."/>
            <person name="Ikeuchi M."/>
            <person name="Watanabe M."/>
            <person name="Wada H."/>
            <person name="Kobayashi K."/>
            <person name="Saito M."/>
            <person name="Masuda T."/>
            <person name="Sasaki-Sekimoto Y."/>
            <person name="Mashiguchi K."/>
            <person name="Awai K."/>
            <person name="Shimojima M."/>
            <person name="Masuda S."/>
            <person name="Iwai M."/>
            <person name="Nobusawa T."/>
            <person name="Narise T."/>
            <person name="Kondo S."/>
            <person name="Saito H."/>
            <person name="Sato R."/>
            <person name="Murakawa M."/>
            <person name="Ihara Y."/>
            <person name="Oshima-Yamada Y."/>
            <person name="Ohtaka K."/>
            <person name="Satoh M."/>
            <person name="Sonobe K."/>
            <person name="Ishii M."/>
            <person name="Ohtani R."/>
            <person name="Kanamori-Sato M."/>
            <person name="Honoki R."/>
            <person name="Miyazaki D."/>
            <person name="Mochizuki H."/>
            <person name="Umetsu J."/>
            <person name="Higashi K."/>
            <person name="Shibata D."/>
            <person name="Kamiya Y."/>
            <person name="Sato N."/>
            <person name="Nakamura Y."/>
            <person name="Tabata S."/>
            <person name="Ida S."/>
            <person name="Kurokawa K."/>
            <person name="Ohta H."/>
        </authorList>
    </citation>
    <scope>NUCLEOTIDE SEQUENCE [LARGE SCALE GENOMIC DNA]</scope>
    <source>
        <strain evidence="6 7">NIES-2285</strain>
    </source>
</reference>
<dbReference type="Pfam" id="PF00573">
    <property type="entry name" value="Ribosomal_L4"/>
    <property type="match status" value="1"/>
</dbReference>
<accession>A0A1Y1ISM7</accession>
<keyword evidence="2 6" id="KW-0689">Ribosomal protein</keyword>
<evidence type="ECO:0000256" key="4">
    <source>
        <dbReference type="ARBA" id="ARBA00040565"/>
    </source>
</evidence>
<sequence length="324" mass="35217">MLLARGLCKAVGGKCCAPLRVVEALGLLSSASSSTAPHQLVAHVTTEATATAAEIRPSSGVLVERLQRSLASLEEAKQAISHRTASFGPFGTSVLDPLEKVETKVREVYRDVEVPVTNFQGEDRGTAVLGGDVFNIPIRADIVHRVVVWQLAKRRQGTSSTKTRSTISGTGKKPYKQKGLGRARHGDLRGPQFRGGAIAHGPQPRDWEHKLNKKVRRLGLKAALSARLAEGRLLVFDSVTPASHKTKDFVQSVESLDGSKKVLVVDGRTVVNPVLQLASGNLPNVHLLPWQGLNVYSILQHDLLILHIDAVRRLEARLRTPINR</sequence>
<dbReference type="InterPro" id="IPR023574">
    <property type="entry name" value="Ribosomal_uL4_dom_sf"/>
</dbReference>
<feature type="region of interest" description="Disordered" evidence="5">
    <location>
        <begin position="158"/>
        <end position="205"/>
    </location>
</feature>
<dbReference type="PANTHER" id="PTHR10746">
    <property type="entry name" value="50S RIBOSOMAL PROTEIN L4"/>
    <property type="match status" value="1"/>
</dbReference>
<evidence type="ECO:0000313" key="6">
    <source>
        <dbReference type="EMBL" id="GAQ91776.1"/>
    </source>
</evidence>
<evidence type="ECO:0000256" key="5">
    <source>
        <dbReference type="SAM" id="MobiDB-lite"/>
    </source>
</evidence>
<dbReference type="GO" id="GO:1990904">
    <property type="term" value="C:ribonucleoprotein complex"/>
    <property type="evidence" value="ECO:0007669"/>
    <property type="project" value="UniProtKB-KW"/>
</dbReference>
<keyword evidence="3" id="KW-0687">Ribonucleoprotein</keyword>
<evidence type="ECO:0000313" key="7">
    <source>
        <dbReference type="Proteomes" id="UP000054558"/>
    </source>
</evidence>
<dbReference type="OrthoDB" id="275876at2759"/>
<dbReference type="InterPro" id="IPR002136">
    <property type="entry name" value="Ribosomal_uL4"/>
</dbReference>
<dbReference type="AlphaFoldDB" id="A0A1Y1ISM7"/>
<gene>
    <name evidence="6" type="ORF">KFL_008520020</name>
</gene>
<feature type="compositionally biased region" description="Basic residues" evidence="5">
    <location>
        <begin position="173"/>
        <end position="183"/>
    </location>
</feature>
<dbReference type="STRING" id="105231.A0A1Y1ISM7"/>
<dbReference type="HAMAP" id="MF_01328_B">
    <property type="entry name" value="Ribosomal_uL4_B"/>
    <property type="match status" value="1"/>
</dbReference>
<dbReference type="InterPro" id="IPR013005">
    <property type="entry name" value="Ribosomal_uL4-like"/>
</dbReference>
<dbReference type="PANTHER" id="PTHR10746:SF6">
    <property type="entry name" value="LARGE RIBOSOMAL SUBUNIT PROTEIN UL4M"/>
    <property type="match status" value="1"/>
</dbReference>
<dbReference type="GO" id="GO:0005840">
    <property type="term" value="C:ribosome"/>
    <property type="evidence" value="ECO:0007669"/>
    <property type="project" value="UniProtKB-KW"/>
</dbReference>
<dbReference type="Proteomes" id="UP000054558">
    <property type="component" value="Unassembled WGS sequence"/>
</dbReference>
<feature type="compositionally biased region" description="Polar residues" evidence="5">
    <location>
        <begin position="158"/>
        <end position="169"/>
    </location>
</feature>
<dbReference type="Gene3D" id="3.40.1370.10">
    <property type="match status" value="1"/>
</dbReference>
<organism evidence="6 7">
    <name type="scientific">Klebsormidium nitens</name>
    <name type="common">Green alga</name>
    <name type="synonym">Ulothrix nitens</name>
    <dbReference type="NCBI Taxonomy" id="105231"/>
    <lineage>
        <taxon>Eukaryota</taxon>
        <taxon>Viridiplantae</taxon>
        <taxon>Streptophyta</taxon>
        <taxon>Klebsormidiophyceae</taxon>
        <taxon>Klebsormidiales</taxon>
        <taxon>Klebsormidiaceae</taxon>
        <taxon>Klebsormidium</taxon>
    </lineage>
</organism>
<comment type="similarity">
    <text evidence="1">Belongs to the universal ribosomal protein uL4 family.</text>
</comment>
<evidence type="ECO:0000256" key="3">
    <source>
        <dbReference type="ARBA" id="ARBA00023274"/>
    </source>
</evidence>
<dbReference type="NCBIfam" id="TIGR03953">
    <property type="entry name" value="rplD_bact"/>
    <property type="match status" value="1"/>
</dbReference>
<dbReference type="EMBL" id="DF237801">
    <property type="protein sequence ID" value="GAQ91776.1"/>
    <property type="molecule type" value="Genomic_DNA"/>
</dbReference>
<dbReference type="GO" id="GO:0003735">
    <property type="term" value="F:structural constituent of ribosome"/>
    <property type="evidence" value="ECO:0000318"/>
    <property type="project" value="GO_Central"/>
</dbReference>
<evidence type="ECO:0000256" key="2">
    <source>
        <dbReference type="ARBA" id="ARBA00022980"/>
    </source>
</evidence>
<evidence type="ECO:0000256" key="1">
    <source>
        <dbReference type="ARBA" id="ARBA00010528"/>
    </source>
</evidence>
<dbReference type="OMA" id="WIENTDA"/>
<keyword evidence="7" id="KW-1185">Reference proteome</keyword>
<dbReference type="SUPFAM" id="SSF52166">
    <property type="entry name" value="Ribosomal protein L4"/>
    <property type="match status" value="1"/>
</dbReference>